<dbReference type="PANTHER" id="PTHR35566">
    <property type="entry name" value="BLR3599 PROTEIN"/>
    <property type="match status" value="1"/>
</dbReference>
<dbReference type="PANTHER" id="PTHR35566:SF1">
    <property type="entry name" value="TYPE VI SECRETION SYSTEM BASEPLATE COMPONENT TSSK1"/>
    <property type="match status" value="1"/>
</dbReference>
<evidence type="ECO:0000313" key="2">
    <source>
        <dbReference type="EMBL" id="HGG91638.1"/>
    </source>
</evidence>
<dbReference type="AlphaFoldDB" id="A0A7C3WG89"/>
<evidence type="ECO:0000256" key="1">
    <source>
        <dbReference type="SAM" id="MobiDB-lite"/>
    </source>
</evidence>
<dbReference type="InterPro" id="IPR010263">
    <property type="entry name" value="T6SS_TssK"/>
</dbReference>
<comment type="caution">
    <text evidence="2">The sequence shown here is derived from an EMBL/GenBank/DDBJ whole genome shotgun (WGS) entry which is preliminary data.</text>
</comment>
<protein>
    <submittedName>
        <fullName evidence="2">Type VI secretion system baseplate subunit TssK</fullName>
    </submittedName>
</protein>
<sequence>MLQLRPGQRGQLPAGHRAARPQRGHHPGPGREGQVRGHRLRLLRPEPGHCHPGLRDPRQLGHVRVAVVEGDHLPARQALQEDPPGQDRHAGRVIVSAQSPLFWHQGLFLTPQHFQLSDWHQQFKFNTMSRFALRHFRGVGAIEMRQDALAARKVEITRLEAVFPDVGYVSFPGNAVLGARSLDDAGLESGKAVTVYLGVRKLAPEGPNVAIQPELSVTGQPRATFVTKADPDTQPDLHAGGPASQVKTMRFALSIFFEGETANLGDYLLMPVARVTREAETITFDETFIPPSLTIGASPALEKLVKDVTDLVASRARSLEDYKMRGELTSKEFDPGYMVFLMALMTLNRYVPLLTHYVESLNVHPWDVYGTFRQFLGELSTFADDFGATGERYDGEKLVPPYDHDGLTGCFTAARDLIERMIEGIGTSIELLTAFQKKESYFVAELPERVFTPTNRFWLVVRTEERPEAVPQLVLSTVKLCATPLMATLLVKAVPGVPLTYSKNPPAGLPKRSGTHYFLMDTGTALWPDVVRNRSLAMFWDNPPEDLSVHLAVLRGK</sequence>
<feature type="compositionally biased region" description="Basic residues" evidence="1">
    <location>
        <begin position="17"/>
        <end position="28"/>
    </location>
</feature>
<organism evidence="2">
    <name type="scientific">Fundidesulfovibrio putealis</name>
    <dbReference type="NCBI Taxonomy" id="270496"/>
    <lineage>
        <taxon>Bacteria</taxon>
        <taxon>Pseudomonadati</taxon>
        <taxon>Thermodesulfobacteriota</taxon>
        <taxon>Desulfovibrionia</taxon>
        <taxon>Desulfovibrionales</taxon>
        <taxon>Desulfovibrionaceae</taxon>
        <taxon>Fundidesulfovibrio</taxon>
    </lineage>
</organism>
<dbReference type="NCBIfam" id="TIGR03353">
    <property type="entry name" value="VI_chp_4"/>
    <property type="match status" value="1"/>
</dbReference>
<gene>
    <name evidence="2" type="primary">tssK</name>
    <name evidence="2" type="ORF">ENR59_01620</name>
</gene>
<proteinExistence type="predicted"/>
<dbReference type="EMBL" id="DSRP01000113">
    <property type="protein sequence ID" value="HGG91638.1"/>
    <property type="molecule type" value="Genomic_DNA"/>
</dbReference>
<name>A0A7C3WG89_9BACT</name>
<accession>A0A7C3WG89</accession>
<feature type="region of interest" description="Disordered" evidence="1">
    <location>
        <begin position="1"/>
        <end position="36"/>
    </location>
</feature>
<reference evidence="2" key="1">
    <citation type="journal article" date="2020" name="mSystems">
        <title>Genome- and Community-Level Interaction Insights into Carbon Utilization and Element Cycling Functions of Hydrothermarchaeota in Hydrothermal Sediment.</title>
        <authorList>
            <person name="Zhou Z."/>
            <person name="Liu Y."/>
            <person name="Xu W."/>
            <person name="Pan J."/>
            <person name="Luo Z.H."/>
            <person name="Li M."/>
        </authorList>
    </citation>
    <scope>NUCLEOTIDE SEQUENCE [LARGE SCALE GENOMIC DNA]</scope>
    <source>
        <strain evidence="2">SpSt-413</strain>
    </source>
</reference>
<dbReference type="Pfam" id="PF05936">
    <property type="entry name" value="T6SS_VasE"/>
    <property type="match status" value="1"/>
</dbReference>